<gene>
    <name evidence="1" type="ORF">IHE45_14G053600</name>
</gene>
<proteinExistence type="predicted"/>
<comment type="caution">
    <text evidence="1">The sequence shown here is derived from an EMBL/GenBank/DDBJ whole genome shotgun (WGS) entry which is preliminary data.</text>
</comment>
<evidence type="ECO:0000313" key="1">
    <source>
        <dbReference type="EMBL" id="KAH7663416.1"/>
    </source>
</evidence>
<reference evidence="2" key="1">
    <citation type="journal article" date="2022" name="Nat. Commun.">
        <title>Chromosome evolution and the genetic basis of agronomically important traits in greater yam.</title>
        <authorList>
            <person name="Bredeson J.V."/>
            <person name="Lyons J.B."/>
            <person name="Oniyinde I.O."/>
            <person name="Okereke N.R."/>
            <person name="Kolade O."/>
            <person name="Nnabue I."/>
            <person name="Nwadili C.O."/>
            <person name="Hribova E."/>
            <person name="Parker M."/>
            <person name="Nwogha J."/>
            <person name="Shu S."/>
            <person name="Carlson J."/>
            <person name="Kariba R."/>
            <person name="Muthemba S."/>
            <person name="Knop K."/>
            <person name="Barton G.J."/>
            <person name="Sherwood A.V."/>
            <person name="Lopez-Montes A."/>
            <person name="Asiedu R."/>
            <person name="Jamnadass R."/>
            <person name="Muchugi A."/>
            <person name="Goodstein D."/>
            <person name="Egesi C.N."/>
            <person name="Featherston J."/>
            <person name="Asfaw A."/>
            <person name="Simpson G.G."/>
            <person name="Dolezel J."/>
            <person name="Hendre P.S."/>
            <person name="Van Deynze A."/>
            <person name="Kumar P.L."/>
            <person name="Obidiegwu J.E."/>
            <person name="Bhattacharjee R."/>
            <person name="Rokhsar D.S."/>
        </authorList>
    </citation>
    <scope>NUCLEOTIDE SEQUENCE [LARGE SCALE GENOMIC DNA]</scope>
    <source>
        <strain evidence="2">cv. TDa95/00328</strain>
    </source>
</reference>
<accession>A0ACB7URY9</accession>
<organism evidence="1 2">
    <name type="scientific">Dioscorea alata</name>
    <name type="common">Purple yam</name>
    <dbReference type="NCBI Taxonomy" id="55571"/>
    <lineage>
        <taxon>Eukaryota</taxon>
        <taxon>Viridiplantae</taxon>
        <taxon>Streptophyta</taxon>
        <taxon>Embryophyta</taxon>
        <taxon>Tracheophyta</taxon>
        <taxon>Spermatophyta</taxon>
        <taxon>Magnoliopsida</taxon>
        <taxon>Liliopsida</taxon>
        <taxon>Dioscoreales</taxon>
        <taxon>Dioscoreaceae</taxon>
        <taxon>Dioscorea</taxon>
    </lineage>
</organism>
<protein>
    <submittedName>
        <fullName evidence="1">Uncharacterized protein</fullName>
    </submittedName>
</protein>
<keyword evidence="2" id="KW-1185">Reference proteome</keyword>
<sequence>MFGHRRAARPSRARSGGTVARSPTALNGWPALRRRAAGLPAALSDSMPILIERGVGAVPHRRPRSPATHARRGRRASLGAVPPSDPRSPPAVPVGRGAVCGRDGGAPRRRPSVVARDGATWLILPVVICLSQRLSHACASMN</sequence>
<name>A0ACB7URY9_DIOAL</name>
<dbReference type="Proteomes" id="UP000827976">
    <property type="component" value="Chromosome 14"/>
</dbReference>
<evidence type="ECO:0000313" key="2">
    <source>
        <dbReference type="Proteomes" id="UP000827976"/>
    </source>
</evidence>
<dbReference type="EMBL" id="CM037024">
    <property type="protein sequence ID" value="KAH7663416.1"/>
    <property type="molecule type" value="Genomic_DNA"/>
</dbReference>